<organism evidence="1 2">
    <name type="scientific">Actinoplanes couchii</name>
    <dbReference type="NCBI Taxonomy" id="403638"/>
    <lineage>
        <taxon>Bacteria</taxon>
        <taxon>Bacillati</taxon>
        <taxon>Actinomycetota</taxon>
        <taxon>Actinomycetes</taxon>
        <taxon>Micromonosporales</taxon>
        <taxon>Micromonosporaceae</taxon>
        <taxon>Actinoplanes</taxon>
    </lineage>
</organism>
<dbReference type="Proteomes" id="UP000612282">
    <property type="component" value="Unassembled WGS sequence"/>
</dbReference>
<reference evidence="1 2" key="1">
    <citation type="submission" date="2021-01" db="EMBL/GenBank/DDBJ databases">
        <title>Whole genome shotgun sequence of Actinoplanes couchii NBRC 106145.</title>
        <authorList>
            <person name="Komaki H."/>
            <person name="Tamura T."/>
        </authorList>
    </citation>
    <scope>NUCLEOTIDE SEQUENCE [LARGE SCALE GENOMIC DNA]</scope>
    <source>
        <strain evidence="1 2">NBRC 106145</strain>
    </source>
</reference>
<protein>
    <submittedName>
        <fullName evidence="1">Uncharacterized protein</fullName>
    </submittedName>
</protein>
<sequence length="214" mass="23842">MATVTRTLRTLGWWSDPGPDVCAFVHPGEPDRETAAYLRSGTPLMWRGTPWSCILCGRRNGSAVLTDGEFLWPEDLPHYLDDHGVRLPVQLRGTAPPVDADGFVFESDGAWWQAQSRDGTHLPGCPRHPALRRWNLPGPADVWIDGVPPGDVTTMARVRRLFGADWPFTTLHDRTAAQPFPIATGIDPRPWFDHPELSAYLHLATPDGLRPLRS</sequence>
<dbReference type="EMBL" id="BOMG01000094">
    <property type="protein sequence ID" value="GID59184.1"/>
    <property type="molecule type" value="Genomic_DNA"/>
</dbReference>
<accession>A0ABQ3XKY9</accession>
<evidence type="ECO:0000313" key="2">
    <source>
        <dbReference type="Proteomes" id="UP000612282"/>
    </source>
</evidence>
<comment type="caution">
    <text evidence="1">The sequence shown here is derived from an EMBL/GenBank/DDBJ whole genome shotgun (WGS) entry which is preliminary data.</text>
</comment>
<keyword evidence="2" id="KW-1185">Reference proteome</keyword>
<proteinExistence type="predicted"/>
<gene>
    <name evidence="1" type="ORF">Aco03nite_075880</name>
</gene>
<name>A0ABQ3XKY9_9ACTN</name>
<evidence type="ECO:0000313" key="1">
    <source>
        <dbReference type="EMBL" id="GID59184.1"/>
    </source>
</evidence>